<dbReference type="SUPFAM" id="SSF51306">
    <property type="entry name" value="LexA/Signal peptidase"/>
    <property type="match status" value="1"/>
</dbReference>
<evidence type="ECO:0000256" key="7">
    <source>
        <dbReference type="RuleBase" id="RU003991"/>
    </source>
</evidence>
<dbReference type="GO" id="GO:0006281">
    <property type="term" value="P:DNA repair"/>
    <property type="evidence" value="ECO:0007669"/>
    <property type="project" value="UniProtKB-KW"/>
</dbReference>
<evidence type="ECO:0000313" key="9">
    <source>
        <dbReference type="EMBL" id="ABS45705.1"/>
    </source>
</evidence>
<keyword evidence="5" id="KW-0234">DNA repair</keyword>
<evidence type="ECO:0000256" key="2">
    <source>
        <dbReference type="ARBA" id="ARBA00022763"/>
    </source>
</evidence>
<evidence type="ECO:0000313" key="10">
    <source>
        <dbReference type="Proteomes" id="UP000002412"/>
    </source>
</evidence>
<evidence type="ECO:0000256" key="4">
    <source>
        <dbReference type="ARBA" id="ARBA00022813"/>
    </source>
</evidence>
<accession>A0A0U1QTJ6</accession>
<evidence type="ECO:0000256" key="3">
    <source>
        <dbReference type="ARBA" id="ARBA00022801"/>
    </source>
</evidence>
<gene>
    <name evidence="9" type="ordered locus">YpsIP31758_B0052</name>
</gene>
<dbReference type="GO" id="GO:0006355">
    <property type="term" value="P:regulation of DNA-templated transcription"/>
    <property type="evidence" value="ECO:0007669"/>
    <property type="project" value="InterPro"/>
</dbReference>
<evidence type="ECO:0000256" key="5">
    <source>
        <dbReference type="ARBA" id="ARBA00023204"/>
    </source>
</evidence>
<dbReference type="InterPro" id="IPR039418">
    <property type="entry name" value="LexA-like"/>
</dbReference>
<dbReference type="PANTHER" id="PTHR33516:SF2">
    <property type="entry name" value="LEXA REPRESSOR-RELATED"/>
    <property type="match status" value="1"/>
</dbReference>
<organism evidence="9 10">
    <name type="scientific">Yersinia pseudotuberculosis serotype O:1b (strain IP 31758)</name>
    <dbReference type="NCBI Taxonomy" id="349747"/>
    <lineage>
        <taxon>Bacteria</taxon>
        <taxon>Pseudomonadati</taxon>
        <taxon>Pseudomonadota</taxon>
        <taxon>Gammaproteobacteria</taxon>
        <taxon>Enterobacterales</taxon>
        <taxon>Yersiniaceae</taxon>
        <taxon>Yersinia</taxon>
    </lineage>
</organism>
<dbReference type="GO" id="GO:0016787">
    <property type="term" value="F:hydrolase activity"/>
    <property type="evidence" value="ECO:0007669"/>
    <property type="project" value="UniProtKB-KW"/>
</dbReference>
<dbReference type="InterPro" id="IPR050077">
    <property type="entry name" value="LexA_repressor"/>
</dbReference>
<evidence type="ECO:0000259" key="8">
    <source>
        <dbReference type="Pfam" id="PF00717"/>
    </source>
</evidence>
<evidence type="ECO:0000256" key="6">
    <source>
        <dbReference type="ARBA" id="ARBA00023236"/>
    </source>
</evidence>
<geneLocation type="plasmid" evidence="10">
    <name>plasmid_153kb</name>
</geneLocation>
<dbReference type="InterPro" id="IPR015927">
    <property type="entry name" value="Peptidase_S24_S26A/B/C"/>
</dbReference>
<dbReference type="NCBIfam" id="NF007621">
    <property type="entry name" value="PRK10276.1"/>
    <property type="match status" value="1"/>
</dbReference>
<dbReference type="GO" id="GO:0009432">
    <property type="term" value="P:SOS response"/>
    <property type="evidence" value="ECO:0007669"/>
    <property type="project" value="UniProtKB-KW"/>
</dbReference>
<dbReference type="PRINTS" id="PR00726">
    <property type="entry name" value="LEXASERPTASE"/>
</dbReference>
<dbReference type="Proteomes" id="UP000002412">
    <property type="component" value="Plasmid p_153kb"/>
</dbReference>
<sequence>MAHLQLIPRPSDRVLASPLFSEAVAAGFPSPAAGYEENELNLHEYCVKHPAATYFLRVSGSSMVDARIHDGDVLVVDRSLTPEHGSIVIASIDNEFTVKRLILRPKPCLMPMNSEFSPIYFDPDSLQIWGVVTFSIMKQ</sequence>
<protein>
    <submittedName>
        <fullName evidence="9">Mutagenesis and repair protein MucA</fullName>
    </submittedName>
</protein>
<dbReference type="AlphaFoldDB" id="A0A0U1QTJ6"/>
<keyword evidence="2" id="KW-0227">DNA damage</keyword>
<dbReference type="RefSeq" id="WP_011988549.1">
    <property type="nucleotide sequence ID" value="NC_009705.1"/>
</dbReference>
<dbReference type="CDD" id="cd06529">
    <property type="entry name" value="S24_LexA-like"/>
    <property type="match status" value="1"/>
</dbReference>
<keyword evidence="9" id="KW-0614">Plasmid</keyword>
<dbReference type="EMBL" id="CP000719">
    <property type="protein sequence ID" value="ABS45705.1"/>
    <property type="molecule type" value="Genomic_DNA"/>
</dbReference>
<dbReference type="Gene3D" id="2.10.109.10">
    <property type="entry name" value="Umud Fragment, subunit A"/>
    <property type="match status" value="1"/>
</dbReference>
<dbReference type="Pfam" id="PF00717">
    <property type="entry name" value="Peptidase_S24"/>
    <property type="match status" value="1"/>
</dbReference>
<evidence type="ECO:0000256" key="1">
    <source>
        <dbReference type="ARBA" id="ARBA00007484"/>
    </source>
</evidence>
<keyword evidence="6" id="KW-0742">SOS response</keyword>
<dbReference type="InterPro" id="IPR036286">
    <property type="entry name" value="LexA/Signal_pep-like_sf"/>
</dbReference>
<keyword evidence="4 7" id="KW-0068">Autocatalytic cleavage</keyword>
<dbReference type="PANTHER" id="PTHR33516">
    <property type="entry name" value="LEXA REPRESSOR"/>
    <property type="match status" value="1"/>
</dbReference>
<keyword evidence="3 7" id="KW-0378">Hydrolase</keyword>
<comment type="similarity">
    <text evidence="1 7">Belongs to the peptidase S24 family.</text>
</comment>
<dbReference type="KEGG" id="ypi:YpsIP31758_B0052"/>
<dbReference type="GO" id="GO:0003677">
    <property type="term" value="F:DNA binding"/>
    <property type="evidence" value="ECO:0007669"/>
    <property type="project" value="InterPro"/>
</dbReference>
<reference evidence="9 10" key="1">
    <citation type="journal article" date="2007" name="PLoS Genet.">
        <title>The complete genome sequence of Yersinia pseudotuberculosis IP31758, the causative agent of Far East scarlet-like fever.</title>
        <authorList>
            <person name="Eppinger M."/>
            <person name="Rosovitz M.J."/>
            <person name="Fricke W.F."/>
            <person name="Rasko D.A."/>
            <person name="Kokorina G."/>
            <person name="Fayolle C."/>
            <person name="Lindler L.E."/>
            <person name="Carniel E."/>
            <person name="Ravel J."/>
        </authorList>
    </citation>
    <scope>NUCLEOTIDE SEQUENCE [LARGE SCALE GENOMIC DNA]</scope>
    <source>
        <strain evidence="9 10">IP 31758</strain>
        <plasmid evidence="10">Plasmid plasmid_153kb</plasmid>
    </source>
</reference>
<dbReference type="HOGENOM" id="CLU_066192_0_0_6"/>
<dbReference type="InterPro" id="IPR006197">
    <property type="entry name" value="Peptidase_S24_LexA"/>
</dbReference>
<proteinExistence type="inferred from homology"/>
<name>A0A0U1QTJ6_YERP3</name>
<feature type="domain" description="Peptidase S24/S26A/S26B/S26C" evidence="8">
    <location>
        <begin position="18"/>
        <end position="132"/>
    </location>
</feature>